<dbReference type="InterPro" id="IPR011021">
    <property type="entry name" value="Arrestin-like_N"/>
</dbReference>
<accession>A0AAN9VRN2</accession>
<gene>
    <name evidence="5" type="ORF">R5R35_002147</name>
</gene>
<dbReference type="SMART" id="SM01017">
    <property type="entry name" value="Arrestin_C"/>
    <property type="match status" value="1"/>
</dbReference>
<dbReference type="GO" id="GO:0001664">
    <property type="term" value="F:G protein-coupled receptor binding"/>
    <property type="evidence" value="ECO:0007669"/>
    <property type="project" value="TreeGrafter"/>
</dbReference>
<dbReference type="Gene3D" id="2.60.40.840">
    <property type="match status" value="1"/>
</dbReference>
<dbReference type="AlphaFoldDB" id="A0AAN9VRN2"/>
<dbReference type="InterPro" id="IPR011022">
    <property type="entry name" value="Arrestin_C-like"/>
</dbReference>
<dbReference type="EMBL" id="JAZDUA010000290">
    <property type="protein sequence ID" value="KAK7862008.1"/>
    <property type="molecule type" value="Genomic_DNA"/>
</dbReference>
<comment type="similarity">
    <text evidence="1">Belongs to the arrestin family.</text>
</comment>
<sequence>MAENDAPTQIGERNLADALSTQRVFKKSSPNSKLTLYLSNRDLSVTGDYIDKLQGVVLVDPDYLQGRKVFGQVTLTFRYGREDEEVMGLKFCNEAVMSLAQLYPPPPIDLCAPPTPLQEALMRRLGPHARPFTLELTPLAPPSVQLVPAKQYSGAPIGTSYDVRAYVAERPDEKCNRRSVVRMGIRVLQRSMAPPPTSPGAAPAGDQGAPSPPTPPAPPHASAAKPFLLSDGKVELEASLDRACYCHGDAVSVHVAVANNSNKTVRRIKVFVVQHVDVCMFSNGKFKNVVATAASGAECPLGPGSSLRRTYELHPARGATKNWIALEDSFSRAGAALAATVLGPPPGSPAERNVFAIYVDYYVKVKLAVGAMGGELSLKLPFTLVHSARDKDPLTEPLQELVTLGGAGERSSSSPLKEQQQQSSQEPPPASGPPKKEKRKTTFTKVWARAGGRLFARPAAHAWLACRGGRAETTQSCEALE</sequence>
<dbReference type="InterPro" id="IPR014753">
    <property type="entry name" value="Arrestin_N"/>
</dbReference>
<keyword evidence="2" id="KW-0716">Sensory transduction</keyword>
<evidence type="ECO:0000256" key="2">
    <source>
        <dbReference type="ARBA" id="ARBA00022606"/>
    </source>
</evidence>
<dbReference type="GO" id="GO:0002031">
    <property type="term" value="P:G protein-coupled receptor internalization"/>
    <property type="evidence" value="ECO:0007669"/>
    <property type="project" value="TreeGrafter"/>
</dbReference>
<feature type="compositionally biased region" description="Low complexity" evidence="3">
    <location>
        <begin position="411"/>
        <end position="425"/>
    </location>
</feature>
<feature type="domain" description="Arrestin C-terminal-like" evidence="4">
    <location>
        <begin position="230"/>
        <end position="389"/>
    </location>
</feature>
<dbReference type="InterPro" id="IPR014756">
    <property type="entry name" value="Ig_E-set"/>
</dbReference>
<dbReference type="PRINTS" id="PR00309">
    <property type="entry name" value="ARRESTIN"/>
</dbReference>
<evidence type="ECO:0000259" key="4">
    <source>
        <dbReference type="SMART" id="SM01017"/>
    </source>
</evidence>
<feature type="compositionally biased region" description="Low complexity" evidence="3">
    <location>
        <begin position="199"/>
        <end position="209"/>
    </location>
</feature>
<reference evidence="5 6" key="1">
    <citation type="submission" date="2024-03" db="EMBL/GenBank/DDBJ databases">
        <title>The genome assembly and annotation of the cricket Gryllus longicercus Weissman &amp; Gray.</title>
        <authorList>
            <person name="Szrajer S."/>
            <person name="Gray D."/>
            <person name="Ylla G."/>
        </authorList>
    </citation>
    <scope>NUCLEOTIDE SEQUENCE [LARGE SCALE GENOMIC DNA]</scope>
    <source>
        <strain evidence="5">DAG 2021-001</strain>
        <tissue evidence="5">Whole body minus gut</tissue>
    </source>
</reference>
<dbReference type="PANTHER" id="PTHR11792">
    <property type="entry name" value="ARRESTIN"/>
    <property type="match status" value="1"/>
</dbReference>
<proteinExistence type="inferred from homology"/>
<dbReference type="GO" id="GO:0005737">
    <property type="term" value="C:cytoplasm"/>
    <property type="evidence" value="ECO:0007669"/>
    <property type="project" value="TreeGrafter"/>
</dbReference>
<dbReference type="Gene3D" id="2.60.40.640">
    <property type="match status" value="1"/>
</dbReference>
<feature type="region of interest" description="Disordered" evidence="3">
    <location>
        <begin position="190"/>
        <end position="224"/>
    </location>
</feature>
<name>A0AAN9VRN2_9ORTH</name>
<dbReference type="GO" id="GO:0007165">
    <property type="term" value="P:signal transduction"/>
    <property type="evidence" value="ECO:0007669"/>
    <property type="project" value="InterPro"/>
</dbReference>
<dbReference type="InterPro" id="IPR000698">
    <property type="entry name" value="Arrestin"/>
</dbReference>
<dbReference type="Pfam" id="PF02752">
    <property type="entry name" value="Arrestin_C"/>
    <property type="match status" value="1"/>
</dbReference>
<feature type="compositionally biased region" description="Pro residues" evidence="3">
    <location>
        <begin position="210"/>
        <end position="219"/>
    </location>
</feature>
<keyword evidence="6" id="KW-1185">Reference proteome</keyword>
<feature type="region of interest" description="Disordered" evidence="3">
    <location>
        <begin position="406"/>
        <end position="443"/>
    </location>
</feature>
<evidence type="ECO:0000256" key="3">
    <source>
        <dbReference type="SAM" id="MobiDB-lite"/>
    </source>
</evidence>
<evidence type="ECO:0000256" key="1">
    <source>
        <dbReference type="ARBA" id="ARBA00005298"/>
    </source>
</evidence>
<dbReference type="SUPFAM" id="SSF81296">
    <property type="entry name" value="E set domains"/>
    <property type="match status" value="2"/>
</dbReference>
<evidence type="ECO:0000313" key="5">
    <source>
        <dbReference type="EMBL" id="KAK7862008.1"/>
    </source>
</evidence>
<dbReference type="PANTHER" id="PTHR11792:SF18">
    <property type="entry name" value="FI20035P1"/>
    <property type="match status" value="1"/>
</dbReference>
<protein>
    <recommendedName>
        <fullName evidence="4">Arrestin C-terminal-like domain-containing protein</fullName>
    </recommendedName>
</protein>
<organism evidence="5 6">
    <name type="scientific">Gryllus longicercus</name>
    <dbReference type="NCBI Taxonomy" id="2509291"/>
    <lineage>
        <taxon>Eukaryota</taxon>
        <taxon>Metazoa</taxon>
        <taxon>Ecdysozoa</taxon>
        <taxon>Arthropoda</taxon>
        <taxon>Hexapoda</taxon>
        <taxon>Insecta</taxon>
        <taxon>Pterygota</taxon>
        <taxon>Neoptera</taxon>
        <taxon>Polyneoptera</taxon>
        <taxon>Orthoptera</taxon>
        <taxon>Ensifera</taxon>
        <taxon>Gryllidea</taxon>
        <taxon>Grylloidea</taxon>
        <taxon>Gryllidae</taxon>
        <taxon>Gryllinae</taxon>
        <taxon>Gryllus</taxon>
    </lineage>
</organism>
<dbReference type="InterPro" id="IPR014752">
    <property type="entry name" value="Arrestin-like_C"/>
</dbReference>
<evidence type="ECO:0000313" key="6">
    <source>
        <dbReference type="Proteomes" id="UP001378592"/>
    </source>
</evidence>
<dbReference type="Proteomes" id="UP001378592">
    <property type="component" value="Unassembled WGS sequence"/>
</dbReference>
<dbReference type="Pfam" id="PF00339">
    <property type="entry name" value="Arrestin_N"/>
    <property type="match status" value="1"/>
</dbReference>
<comment type="caution">
    <text evidence="5">The sequence shown here is derived from an EMBL/GenBank/DDBJ whole genome shotgun (WGS) entry which is preliminary data.</text>
</comment>